<name>X6NZZ6_RETFI</name>
<accession>X6NZZ6</accession>
<evidence type="ECO:0000313" key="1">
    <source>
        <dbReference type="EMBL" id="ETO31870.1"/>
    </source>
</evidence>
<dbReference type="AlphaFoldDB" id="X6NZZ6"/>
<protein>
    <submittedName>
        <fullName evidence="1">Uncharacterized protein</fullName>
    </submittedName>
</protein>
<dbReference type="Proteomes" id="UP000023152">
    <property type="component" value="Unassembled WGS sequence"/>
</dbReference>
<organism evidence="1 2">
    <name type="scientific">Reticulomyxa filosa</name>
    <dbReference type="NCBI Taxonomy" id="46433"/>
    <lineage>
        <taxon>Eukaryota</taxon>
        <taxon>Sar</taxon>
        <taxon>Rhizaria</taxon>
        <taxon>Retaria</taxon>
        <taxon>Foraminifera</taxon>
        <taxon>Monothalamids</taxon>
        <taxon>Reticulomyxidae</taxon>
        <taxon>Reticulomyxa</taxon>
    </lineage>
</organism>
<gene>
    <name evidence="1" type="ORF">RFI_05246</name>
</gene>
<comment type="caution">
    <text evidence="1">The sequence shown here is derived from an EMBL/GenBank/DDBJ whole genome shotgun (WGS) entry which is preliminary data.</text>
</comment>
<keyword evidence="2" id="KW-1185">Reference proteome</keyword>
<reference evidence="1 2" key="1">
    <citation type="journal article" date="2013" name="Curr. Biol.">
        <title>The Genome of the Foraminiferan Reticulomyxa filosa.</title>
        <authorList>
            <person name="Glockner G."/>
            <person name="Hulsmann N."/>
            <person name="Schleicher M."/>
            <person name="Noegel A.A."/>
            <person name="Eichinger L."/>
            <person name="Gallinger C."/>
            <person name="Pawlowski J."/>
            <person name="Sierra R."/>
            <person name="Euteneuer U."/>
            <person name="Pillet L."/>
            <person name="Moustafa A."/>
            <person name="Platzer M."/>
            <person name="Groth M."/>
            <person name="Szafranski K."/>
            <person name="Schliwa M."/>
        </authorList>
    </citation>
    <scope>NUCLEOTIDE SEQUENCE [LARGE SCALE GENOMIC DNA]</scope>
</reference>
<sequence length="274" mass="31687">MKKVKPIFILELICLDSKKLRLGVCGGQQSLTNQFKDKEVILPVQIKSYRNGWNESEFQISATHLLITQVRSCVGINDNVGLDKCASVHLGYLCIETVQVHNHYIERDIDEITDIVKDHLSEIRKIPITLSETLTTSEQDTRFMENNLEDFLIKIDWNKLLSNKLCQNESFVDLFLLCFQTTEQTNILKCGWYAQYEFFDWCKSGSNVIVCWLMRVSVKNGYLIIRQSQLQQVLSNKAIAQKMDSAYLCCLCLNFSMDSELSLWNLLRVVHNQV</sequence>
<proteinExistence type="predicted"/>
<evidence type="ECO:0000313" key="2">
    <source>
        <dbReference type="Proteomes" id="UP000023152"/>
    </source>
</evidence>
<dbReference type="EMBL" id="ASPP01004640">
    <property type="protein sequence ID" value="ETO31870.1"/>
    <property type="molecule type" value="Genomic_DNA"/>
</dbReference>